<proteinExistence type="predicted"/>
<reference evidence="1" key="1">
    <citation type="journal article" date="2020" name="Stud. Mycol.">
        <title>101 Dothideomycetes genomes: a test case for predicting lifestyles and emergence of pathogens.</title>
        <authorList>
            <person name="Haridas S."/>
            <person name="Albert R."/>
            <person name="Binder M."/>
            <person name="Bloem J."/>
            <person name="Labutti K."/>
            <person name="Salamov A."/>
            <person name="Andreopoulos B."/>
            <person name="Baker S."/>
            <person name="Barry K."/>
            <person name="Bills G."/>
            <person name="Bluhm B."/>
            <person name="Cannon C."/>
            <person name="Castanera R."/>
            <person name="Culley D."/>
            <person name="Daum C."/>
            <person name="Ezra D."/>
            <person name="Gonzalez J."/>
            <person name="Henrissat B."/>
            <person name="Kuo A."/>
            <person name="Liang C."/>
            <person name="Lipzen A."/>
            <person name="Lutzoni F."/>
            <person name="Magnuson J."/>
            <person name="Mondo S."/>
            <person name="Nolan M."/>
            <person name="Ohm R."/>
            <person name="Pangilinan J."/>
            <person name="Park H.-J."/>
            <person name="Ramirez L."/>
            <person name="Alfaro M."/>
            <person name="Sun H."/>
            <person name="Tritt A."/>
            <person name="Yoshinaga Y."/>
            <person name="Zwiers L.-H."/>
            <person name="Turgeon B."/>
            <person name="Goodwin S."/>
            <person name="Spatafora J."/>
            <person name="Crous P."/>
            <person name="Grigoriev I."/>
        </authorList>
    </citation>
    <scope>NUCLEOTIDE SEQUENCE</scope>
    <source>
        <strain evidence="1">CBS 121739</strain>
    </source>
</reference>
<dbReference type="Pfam" id="PF03645">
    <property type="entry name" value="Tctex-1"/>
    <property type="match status" value="1"/>
</dbReference>
<sequence>MAPGPISDLRLKQITDDACNSTLSNAETYVHSQTSVWNTSIINNVLQKVISESTPSGQNQPPYKFAVNSTIVQHTEPQAGVESKDAGRRGMHSATGAFWNEDKDGMWSYKYEAGDSKGMDVVISVFWFSV</sequence>
<dbReference type="GO" id="GO:0005868">
    <property type="term" value="C:cytoplasmic dynein complex"/>
    <property type="evidence" value="ECO:0007669"/>
    <property type="project" value="TreeGrafter"/>
</dbReference>
<keyword evidence="2" id="KW-1185">Reference proteome</keyword>
<dbReference type="GeneID" id="54486390"/>
<dbReference type="GO" id="GO:0007018">
    <property type="term" value="P:microtubule-based movement"/>
    <property type="evidence" value="ECO:0007669"/>
    <property type="project" value="TreeGrafter"/>
</dbReference>
<dbReference type="InterPro" id="IPR038586">
    <property type="entry name" value="Tctex-1-like_sf"/>
</dbReference>
<dbReference type="CDD" id="cd21456">
    <property type="entry name" value="DLC-like_SpDlc1-like"/>
    <property type="match status" value="1"/>
</dbReference>
<dbReference type="GO" id="GO:0045505">
    <property type="term" value="F:dynein intermediate chain binding"/>
    <property type="evidence" value="ECO:0007669"/>
    <property type="project" value="TreeGrafter"/>
</dbReference>
<dbReference type="RefSeq" id="XP_033601897.1">
    <property type="nucleotide sequence ID" value="XM_033745336.1"/>
</dbReference>
<dbReference type="EMBL" id="ML996569">
    <property type="protein sequence ID" value="KAF2759446.1"/>
    <property type="molecule type" value="Genomic_DNA"/>
</dbReference>
<accession>A0A6A6WC76</accession>
<dbReference type="InterPro" id="IPR005334">
    <property type="entry name" value="Tctex-1-like"/>
</dbReference>
<name>A0A6A6WC76_9PEZI</name>
<dbReference type="PANTHER" id="PTHR21255">
    <property type="entry name" value="T-COMPLEX-ASSOCIATED-TESTIS-EXPRESSED 1/ DYNEIN LIGHT CHAIN"/>
    <property type="match status" value="1"/>
</dbReference>
<evidence type="ECO:0000313" key="2">
    <source>
        <dbReference type="Proteomes" id="UP000799437"/>
    </source>
</evidence>
<dbReference type="AlphaFoldDB" id="A0A6A6WC76"/>
<dbReference type="GO" id="GO:0005737">
    <property type="term" value="C:cytoplasm"/>
    <property type="evidence" value="ECO:0007669"/>
    <property type="project" value="TreeGrafter"/>
</dbReference>
<evidence type="ECO:0000313" key="1">
    <source>
        <dbReference type="EMBL" id="KAF2759446.1"/>
    </source>
</evidence>
<dbReference type="OrthoDB" id="10059120at2759"/>
<dbReference type="Proteomes" id="UP000799437">
    <property type="component" value="Unassembled WGS sequence"/>
</dbReference>
<gene>
    <name evidence="1" type="ORF">EJ05DRAFT_484400</name>
</gene>
<evidence type="ECO:0008006" key="3">
    <source>
        <dbReference type="Google" id="ProtNLM"/>
    </source>
</evidence>
<dbReference type="PANTHER" id="PTHR21255:SF4">
    <property type="entry name" value="DYNEIN LIGHT CHAIN TCTEX-TYPE"/>
    <property type="match status" value="1"/>
</dbReference>
<protein>
    <recommendedName>
        <fullName evidence="3">Tctex-1</fullName>
    </recommendedName>
</protein>
<organism evidence="1 2">
    <name type="scientific">Pseudovirgaria hyperparasitica</name>
    <dbReference type="NCBI Taxonomy" id="470096"/>
    <lineage>
        <taxon>Eukaryota</taxon>
        <taxon>Fungi</taxon>
        <taxon>Dikarya</taxon>
        <taxon>Ascomycota</taxon>
        <taxon>Pezizomycotina</taxon>
        <taxon>Dothideomycetes</taxon>
        <taxon>Dothideomycetes incertae sedis</taxon>
        <taxon>Acrospermales</taxon>
        <taxon>Acrospermaceae</taxon>
        <taxon>Pseudovirgaria</taxon>
    </lineage>
</organism>
<dbReference type="Gene3D" id="3.30.1140.40">
    <property type="entry name" value="Tctex-1"/>
    <property type="match status" value="1"/>
</dbReference>